<feature type="domain" description="C2H2-type" evidence="9">
    <location>
        <begin position="2248"/>
        <end position="2275"/>
    </location>
</feature>
<feature type="compositionally biased region" description="Low complexity" evidence="8">
    <location>
        <begin position="2773"/>
        <end position="2786"/>
    </location>
</feature>
<feature type="domain" description="C2H2-type" evidence="9">
    <location>
        <begin position="2193"/>
        <end position="2215"/>
    </location>
</feature>
<feature type="region of interest" description="Disordered" evidence="8">
    <location>
        <begin position="2882"/>
        <end position="2943"/>
    </location>
</feature>
<sequence>MSNEWGTWGSDGGQRWGAGFTVQGEVDFTKDLQRREEWSDISEDDSPVIYADISRSEEYHYHVVQPKRTELDSTSLTHETSVAIDASEGVPNKDETPTASSLPSQEGVVWRQLQQGDSPEVASESTEYPVASYPSVFCQMKEEKTEGCSLDDGGTLEEEEQKKSRDVSVIQQTVAAKKHKGDLSKNGYRQGFELEREESATSNLANGPSANLETLETTQKGLLSLDEPHAPDPCSSGQKHYNVMLPVPGASMSYREGQPESTVESGHNSAMTSREQGGSAVTVFPSSSEFSLEPFDSQQCDANPECKNLNVPSVKEMSVSSRESPPTRSDEKRILVADQHFLKECGEVNRLDMPGQGSAEVMQHPTLALAGMDSVKDRDSTQLGMGLVVLLKKPKRKVGRPLKKKTLLKMAKLLNIAQEWGGDTKDTHLGQNDMQRQNAHLDFPNEQSLPCNLSISPLPKSHIQVPKVNSSKSLKALLGNSSQHEDCRSRPKNIGQATRRKAKSKKASCKQEGTQESFIFSVPKDPQVVPETVLAQETGQSASRCPKSTKKTLKRKTYMNIEECKEDSLEQPTGSQSRGRTLLLKPVHLPAIDDAHAIQQSSKPRRNAKKSLKEESKDLRDTCEEKCNLPVKDFVLDSQTSGAGVPPHMHTTLELPKKPQKKISAKSWKADLQASLPQHSADPRIISPQKELENTIVIEETTKRANKRGRGRSAPPKGKNTAKDYRTDTLNEPELPCEDMDANELHIMTHKDTNHRVVSTSDVHEAECIDTGLERLSVPMETQTSAKDLSKQGRGPKRKGNSKAKRKVTPKGSAEQNNPYDPTSMIEKTVLPETHGSPKLSKQAPKQNTKKTSKKKAVKDKGQDGMAQIDSYGPPLKKDALCCKEHTGQSLTISQPPLREKKARKRKATDYGENGLNLNNYSVEQIPNPDTFTFNELNPSIPQLKSVKLESNIEPTPKIHGCSRPKKALKKERKKKAKSLGASQPVLIEDFLLNTDTVNLTTQVPRFTLTKQRRSHKKKCDLKEESKLSEFDNNTALQGRCVVPPQKTQETPKGSRSRKKVIVPKVESAFQDIALNIMTAETSPKTNTPRKMKEEVVMLKEEHVANRSFDFAEEEFHVPVIKVTSRNDVSLKRMKPKQSCMKKCKKDTNSRTKQAAKTAGTKSKTSPERLESFSNSLSEFPVIKPEPFAMPLSATKPVKKLSSRRRILKSPLKQSDVALSDVPKLKENSSGDNIDEQHDGKCTEIKLEQAEFALSAVDIGHPARLQQSSTIQTGSLAMLKRKAGRPFKKKTLLKMAKIFEIVQEDGSNSTETCGITDCAERMLLKNQHRPPRVKKEKETKPVVTPTRRSLRTVVSGRAESNLHSSSTMSMDIDQKGNTDSSCSSTLNRQSSSEKCFNKTLALDSNKTAVDETDHQEPQKETQVETTAVMALKGKRKTKSWHTKKRKVGWRKLCQQLASVTAAQEEVLLSSNADGNNIDVSCKVLSLPVSCKEEVHEHAILHNSNTSKAVSGTQLHTLDALLTGLEKRSKLRPSTLTQKKKERRCRNGETTLSLVEDAGVSLEVAALPPNQGRDDAELLAVQSLTKVKRSGRTYKKKTSVKKSKLMAVEQTVSELKESQLQAVSLHFPQDVTKVKTEECEQSVSVAQASKLRRSLRSLCSAPFSIVDQEQSQPTQNLDETTLSSKSFVLEAKTEMLRNVSCNEREVKDDDLSLEKQYDDLTLPCPNVQQAAPMPGQLKRKKIRKGQKRKLSSRTSGIVESAEITDTTISSDASLTVAFNTYDCQSTSFEHENVSMKSKMMIEEPVKGETEAPVRPKMKKGGKEKRAQNKTSSDVDSEMGNVSIHENHTITPDLKKNHDQESRKIVNSSEAPLRRSSRASKIHSPFHRSEEYTSAVGETTSFPAKDSQDVIQSSDKTLHPSKTIPAVPTEEQVVSAVSSDTAEISVSDIGCEPDLETRTPVDREITPAQDSSPPVSKTAEAQHLIVEKKKRRRKKKRRKSKTKGTHNAVQVIEQPVVQNKEATVITEVNENFAHYRQLNGSQPHGEISFASEPLEDSEVESHPTDGDIFVKTVNVLVDSGCQTSVSLNMLSSSQVTVQTVDGCTQYSEDSECREQRIISKFPAGQNVKQQLAKKARTYIMCRFCGRSFRHISAYTVHQRLHTGERPYQCQQCGKRFAQLSKLKLHRNVHKVPGLIQCPCCSQRFSKKEQLISHFKVHLPNAGHISSDEKSGQASHAKPSAGLANLSEGVFNCPVCGKDLPSERKLHIHKRTHKGEGLSCKDCGKTFSKPSSLSAHERVHWPLQPYACSVCGKGFSKLQVLKIHSLEHTGATPFFCSHCGYACNDLPTLRAHQASRVCFSKKPNDIEGFLVQMGVDGQVNTPSLFKCHLCKKLLNHWCQYILHLQTHTKAHPYLCDTCGQSYERDSDVRAHCRDCCRSSGEEKACSGPLSDIWNSQETEKSAQISQEPDSPEHMNEHCLILNDQSFASQDNSPVRPDMLGEDLPQSKSPHPIPSCTEDPDPPSPGNSQPPSPTRSDVSILSSHPSLDCYVVSSIRARTRTSHKRFDCQHCGQTFRLSSILHAHLQTHLSGNKYTCGLCGRVFQRWHRLWLHQRLHQEKGRSFSCSECNIQFRFLNLYREHLREHAEHRPYACPLCLETFLSEGSLNTHQCENHRPCQTLKCEVCGKGFSSLRNWVKHSLLHNGRSSHSCLLCNQSFSNNRALQDHLKKHNNDLRFPASEIPSEPLLFPHQCWMCNASFSTGELLYAHQICHAVGGKPPARPRGAPTGHRTTNGVMRTMPPPTVPEPSSVPEPAAPEQVPVPEIRDESLFVYAHPDSLYVVPDPSPPPPPHTHSFSWSGGLSSSQATNLTSSQQVIVLDEEVNLGDTADTSQSAPGTSQTIPNSSSNEDGNLPQTSSQQSINKLLSGSTSSPIQAGSSASSLRDEPTLSLQVQHTLPPRHNKSKDAGKSFSITVQLQDTRGFECADCNISLSSVTQLHKHYLKHAKGVLGKIHI</sequence>
<dbReference type="Proteomes" id="UP000515152">
    <property type="component" value="Chromosome 19"/>
</dbReference>
<evidence type="ECO:0000259" key="9">
    <source>
        <dbReference type="PROSITE" id="PS50157"/>
    </source>
</evidence>
<accession>A0A6P8H5C0</accession>
<feature type="region of interest" description="Disordered" evidence="8">
    <location>
        <begin position="477"/>
        <end position="514"/>
    </location>
</feature>
<feature type="domain" description="C2H2-type" evidence="9">
    <location>
        <begin position="2562"/>
        <end position="2589"/>
    </location>
</feature>
<feature type="compositionally biased region" description="Polar residues" evidence="8">
    <location>
        <begin position="318"/>
        <end position="327"/>
    </location>
</feature>
<dbReference type="PANTHER" id="PTHR24376">
    <property type="entry name" value="ZINC FINGER PROTEIN"/>
    <property type="match status" value="1"/>
</dbReference>
<feature type="compositionally biased region" description="Pro residues" evidence="8">
    <location>
        <begin position="2518"/>
        <end position="2529"/>
    </location>
</feature>
<evidence type="ECO:0000256" key="3">
    <source>
        <dbReference type="ARBA" id="ARBA00022737"/>
    </source>
</evidence>
<feature type="region of interest" description="Disordered" evidence="8">
    <location>
        <begin position="254"/>
        <end position="273"/>
    </location>
</feature>
<feature type="domain" description="C2H2-type" evidence="9">
    <location>
        <begin position="2165"/>
        <end position="2187"/>
    </location>
</feature>
<feature type="region of interest" description="Disordered" evidence="8">
    <location>
        <begin position="774"/>
        <end position="869"/>
    </location>
</feature>
<keyword evidence="5" id="KW-0862">Zinc</keyword>
<feature type="compositionally biased region" description="Basic and acidic residues" evidence="8">
    <location>
        <begin position="1953"/>
        <end position="1963"/>
    </location>
</feature>
<dbReference type="GO" id="GO:0001228">
    <property type="term" value="F:DNA-binding transcription activator activity, RNA polymerase II-specific"/>
    <property type="evidence" value="ECO:0007669"/>
    <property type="project" value="TreeGrafter"/>
</dbReference>
<dbReference type="SUPFAM" id="SSF57667">
    <property type="entry name" value="beta-beta-alpha zinc fingers"/>
    <property type="match status" value="8"/>
</dbReference>
<feature type="region of interest" description="Disordered" evidence="8">
    <location>
        <begin position="1133"/>
        <end position="1171"/>
    </location>
</feature>
<feature type="domain" description="C2H2-type" evidence="9">
    <location>
        <begin position="2410"/>
        <end position="2440"/>
    </location>
</feature>
<feature type="region of interest" description="Disordered" evidence="8">
    <location>
        <begin position="292"/>
        <end position="330"/>
    </location>
</feature>
<evidence type="ECO:0000256" key="5">
    <source>
        <dbReference type="ARBA" id="ARBA00022833"/>
    </source>
</evidence>
<keyword evidence="6" id="KW-0539">Nucleus</keyword>
<dbReference type="Gene3D" id="3.30.160.60">
    <property type="entry name" value="Classic Zinc Finger"/>
    <property type="match status" value="9"/>
</dbReference>
<feature type="compositionally biased region" description="Basic residues" evidence="8">
    <location>
        <begin position="1133"/>
        <end position="1145"/>
    </location>
</feature>
<feature type="compositionally biased region" description="Polar residues" evidence="8">
    <location>
        <begin position="259"/>
        <end position="273"/>
    </location>
</feature>
<evidence type="ECO:0000313" key="10">
    <source>
        <dbReference type="Proteomes" id="UP000515152"/>
    </source>
</evidence>
<feature type="region of interest" description="Disordered" evidence="8">
    <location>
        <begin position="1326"/>
        <end position="1388"/>
    </location>
</feature>
<protein>
    <submittedName>
        <fullName evidence="11">Uncharacterized protein si:ch73-347e22.4</fullName>
    </submittedName>
</protein>
<keyword evidence="10" id="KW-1185">Reference proteome</keyword>
<feature type="region of interest" description="Disordered" evidence="8">
    <location>
        <begin position="1848"/>
        <end position="1928"/>
    </location>
</feature>
<dbReference type="RefSeq" id="XP_031442500.1">
    <property type="nucleotide sequence ID" value="XM_031586640.2"/>
</dbReference>
<dbReference type="SMART" id="SM00355">
    <property type="entry name" value="ZnF_C2H2"/>
    <property type="match status" value="17"/>
</dbReference>
<feature type="compositionally biased region" description="Low complexity" evidence="8">
    <location>
        <begin position="2922"/>
        <end position="2937"/>
    </location>
</feature>
<evidence type="ECO:0000256" key="2">
    <source>
        <dbReference type="ARBA" id="ARBA00022723"/>
    </source>
</evidence>
<feature type="region of interest" description="Disordered" evidence="8">
    <location>
        <begin position="704"/>
        <end position="736"/>
    </location>
</feature>
<feature type="region of interest" description="Disordered" evidence="8">
    <location>
        <begin position="88"/>
        <end position="107"/>
    </location>
</feature>
<feature type="domain" description="C2H2-type" evidence="9">
    <location>
        <begin position="2303"/>
        <end position="2330"/>
    </location>
</feature>
<feature type="region of interest" description="Disordered" evidence="8">
    <location>
        <begin position="2836"/>
        <end position="2862"/>
    </location>
</feature>
<keyword evidence="4 7" id="KW-0863">Zinc-finger</keyword>
<evidence type="ECO:0000256" key="6">
    <source>
        <dbReference type="ARBA" id="ARBA00023242"/>
    </source>
</evidence>
<dbReference type="PROSITE" id="PS00028">
    <property type="entry name" value="ZINC_FINGER_C2H2_1"/>
    <property type="match status" value="15"/>
</dbReference>
<keyword evidence="2" id="KW-0479">Metal-binding</keyword>
<reference evidence="11" key="1">
    <citation type="submission" date="2025-08" db="UniProtKB">
        <authorList>
            <consortium name="RefSeq"/>
        </authorList>
    </citation>
    <scope>IDENTIFICATION</scope>
</reference>
<dbReference type="GO" id="GO:0008270">
    <property type="term" value="F:zinc ion binding"/>
    <property type="evidence" value="ECO:0007669"/>
    <property type="project" value="UniProtKB-KW"/>
</dbReference>
<evidence type="ECO:0000313" key="11">
    <source>
        <dbReference type="RefSeq" id="XP_031442500.1"/>
    </source>
</evidence>
<evidence type="ECO:0000256" key="7">
    <source>
        <dbReference type="PROSITE-ProRule" id="PRU00042"/>
    </source>
</evidence>
<feature type="region of interest" description="Disordered" evidence="8">
    <location>
        <begin position="146"/>
        <end position="169"/>
    </location>
</feature>
<dbReference type="FunFam" id="3.30.160.60:FF:000557">
    <property type="entry name" value="zinc finger and SCAN domain-containing protein 29"/>
    <property type="match status" value="1"/>
</dbReference>
<feature type="domain" description="C2H2-type" evidence="9">
    <location>
        <begin position="2137"/>
        <end position="2164"/>
    </location>
</feature>
<feature type="compositionally biased region" description="Basic residues" evidence="8">
    <location>
        <begin position="794"/>
        <end position="809"/>
    </location>
</feature>
<feature type="compositionally biased region" description="Basic residues" evidence="8">
    <location>
        <begin position="498"/>
        <end position="508"/>
    </location>
</feature>
<feature type="compositionally biased region" description="Basic residues" evidence="8">
    <location>
        <begin position="848"/>
        <end position="858"/>
    </location>
</feature>
<feature type="compositionally biased region" description="Basic and acidic residues" evidence="8">
    <location>
        <begin position="611"/>
        <end position="621"/>
    </location>
</feature>
<feature type="compositionally biased region" description="Low complexity" evidence="8">
    <location>
        <begin position="2850"/>
        <end position="2860"/>
    </location>
</feature>
<dbReference type="KEGG" id="char:116225072"/>
<evidence type="ECO:0000256" key="8">
    <source>
        <dbReference type="SAM" id="MobiDB-lite"/>
    </source>
</evidence>
<feature type="domain" description="C2H2-type" evidence="9">
    <location>
        <begin position="2382"/>
        <end position="2409"/>
    </location>
</feature>
<dbReference type="OrthoDB" id="8774208at2759"/>
<feature type="compositionally biased region" description="Polar residues" evidence="8">
    <location>
        <begin position="2884"/>
        <end position="2921"/>
    </location>
</feature>
<feature type="region of interest" description="Disordered" evidence="8">
    <location>
        <begin position="1803"/>
        <end position="1836"/>
    </location>
</feature>
<comment type="subcellular location">
    <subcellularLocation>
        <location evidence="1">Nucleus</location>
    </subcellularLocation>
</comment>
<organism evidence="10 11">
    <name type="scientific">Clupea harengus</name>
    <name type="common">Atlantic herring</name>
    <dbReference type="NCBI Taxonomy" id="7950"/>
    <lineage>
        <taxon>Eukaryota</taxon>
        <taxon>Metazoa</taxon>
        <taxon>Chordata</taxon>
        <taxon>Craniata</taxon>
        <taxon>Vertebrata</taxon>
        <taxon>Euteleostomi</taxon>
        <taxon>Actinopterygii</taxon>
        <taxon>Neopterygii</taxon>
        <taxon>Teleostei</taxon>
        <taxon>Clupei</taxon>
        <taxon>Clupeiformes</taxon>
        <taxon>Clupeoidei</taxon>
        <taxon>Clupeidae</taxon>
        <taxon>Clupea</taxon>
    </lineage>
</organism>
<dbReference type="GeneID" id="116225072"/>
<feature type="compositionally biased region" description="Pro residues" evidence="8">
    <location>
        <begin position="2795"/>
        <end position="2810"/>
    </location>
</feature>
<dbReference type="GO" id="GO:0005634">
    <property type="term" value="C:nucleus"/>
    <property type="evidence" value="ECO:0007669"/>
    <property type="project" value="UniProtKB-SubCell"/>
</dbReference>
<feature type="compositionally biased region" description="Polar residues" evidence="8">
    <location>
        <begin position="1361"/>
        <end position="1388"/>
    </location>
</feature>
<feature type="compositionally biased region" description="Basic and acidic residues" evidence="8">
    <location>
        <begin position="1803"/>
        <end position="1812"/>
    </location>
</feature>
<evidence type="ECO:0000256" key="1">
    <source>
        <dbReference type="ARBA" id="ARBA00004123"/>
    </source>
</evidence>
<evidence type="ECO:0000256" key="4">
    <source>
        <dbReference type="ARBA" id="ARBA00022771"/>
    </source>
</evidence>
<dbReference type="Pfam" id="PF00096">
    <property type="entry name" value="zf-C2H2"/>
    <property type="match status" value="3"/>
</dbReference>
<dbReference type="InterPro" id="IPR013087">
    <property type="entry name" value="Znf_C2H2_type"/>
</dbReference>
<feature type="domain" description="C2H2-type" evidence="9">
    <location>
        <begin position="2619"/>
        <end position="2646"/>
    </location>
</feature>
<feature type="compositionally biased region" description="Basic and acidic residues" evidence="8">
    <location>
        <begin position="1848"/>
        <end position="1862"/>
    </location>
</feature>
<gene>
    <name evidence="11" type="primary">si:ch73-347e22.4</name>
</gene>
<keyword evidence="3" id="KW-0677">Repeat</keyword>
<feature type="compositionally biased region" description="Basic residues" evidence="8">
    <location>
        <begin position="1986"/>
        <end position="2002"/>
    </location>
</feature>
<feature type="region of interest" description="Disordered" evidence="8">
    <location>
        <begin position="2486"/>
        <end position="2535"/>
    </location>
</feature>
<feature type="domain" description="C2H2-type" evidence="9">
    <location>
        <begin position="2676"/>
        <end position="2703"/>
    </location>
</feature>
<dbReference type="PROSITE" id="PS50157">
    <property type="entry name" value="ZINC_FINGER_C2H2_2"/>
    <property type="match status" value="14"/>
</dbReference>
<feature type="compositionally biased region" description="Polar residues" evidence="8">
    <location>
        <begin position="1151"/>
        <end position="1164"/>
    </location>
</feature>
<dbReference type="GO" id="GO:0000978">
    <property type="term" value="F:RNA polymerase II cis-regulatory region sequence-specific DNA binding"/>
    <property type="evidence" value="ECO:0007669"/>
    <property type="project" value="TreeGrafter"/>
</dbReference>
<feature type="region of interest" description="Disordered" evidence="8">
    <location>
        <begin position="1950"/>
        <end position="2004"/>
    </location>
</feature>
<feature type="domain" description="C2H2-type" evidence="9">
    <location>
        <begin position="2275"/>
        <end position="2302"/>
    </location>
</feature>
<dbReference type="PANTHER" id="PTHR24376:SF250">
    <property type="entry name" value="ZINC FINGER PROTEIN 770"/>
    <property type="match status" value="1"/>
</dbReference>
<feature type="region of interest" description="Disordered" evidence="8">
    <location>
        <begin position="2773"/>
        <end position="2812"/>
    </location>
</feature>
<feature type="domain" description="C2H2-type" evidence="9">
    <location>
        <begin position="2590"/>
        <end position="2617"/>
    </location>
</feature>
<dbReference type="InterPro" id="IPR036236">
    <property type="entry name" value="Znf_C2H2_sf"/>
</dbReference>
<feature type="domain" description="C2H2-type" evidence="9">
    <location>
        <begin position="2704"/>
        <end position="2731"/>
    </location>
</feature>
<feature type="compositionally biased region" description="Basic residues" evidence="8">
    <location>
        <begin position="1873"/>
        <end position="1884"/>
    </location>
</feature>
<feature type="domain" description="C2H2-type" evidence="9">
    <location>
        <begin position="2647"/>
        <end position="2675"/>
    </location>
</feature>
<feature type="region of interest" description="Disordered" evidence="8">
    <location>
        <begin position="595"/>
        <end position="621"/>
    </location>
</feature>
<proteinExistence type="predicted"/>
<name>A0A6P8H5C0_CLUHA</name>